<dbReference type="RefSeq" id="XP_033523707.1">
    <property type="nucleotide sequence ID" value="XM_033664981.1"/>
</dbReference>
<dbReference type="OrthoDB" id="2414723at2759"/>
<proteinExistence type="predicted"/>
<evidence type="ECO:0000313" key="2">
    <source>
        <dbReference type="EMBL" id="KAF2129318.1"/>
    </source>
</evidence>
<dbReference type="Pfam" id="PF02214">
    <property type="entry name" value="BTB_2"/>
    <property type="match status" value="1"/>
</dbReference>
<protein>
    <recommendedName>
        <fullName evidence="1">BTB domain-containing protein</fullName>
    </recommendedName>
</protein>
<keyword evidence="3" id="KW-1185">Reference proteome</keyword>
<dbReference type="Proteomes" id="UP000799771">
    <property type="component" value="Unassembled WGS sequence"/>
</dbReference>
<dbReference type="AlphaFoldDB" id="A0A6A6AEA3"/>
<dbReference type="GeneID" id="54405413"/>
<dbReference type="Gene3D" id="3.30.710.10">
    <property type="entry name" value="Potassium Channel Kv1.1, Chain A"/>
    <property type="match status" value="1"/>
</dbReference>
<dbReference type="CDD" id="cd18316">
    <property type="entry name" value="BTB_POZ_KCTD-like"/>
    <property type="match status" value="1"/>
</dbReference>
<dbReference type="PANTHER" id="PTHR11145">
    <property type="entry name" value="BTB/POZ DOMAIN-CONTAINING ADAPTER FOR CUL3-MEDIATED RHOA DEGRADATION PROTEIN FAMILY MEMBER"/>
    <property type="match status" value="1"/>
</dbReference>
<dbReference type="GO" id="GO:0051260">
    <property type="term" value="P:protein homooligomerization"/>
    <property type="evidence" value="ECO:0007669"/>
    <property type="project" value="InterPro"/>
</dbReference>
<sequence length="235" mass="26912">MTLIDETNNTLDELTQLFDALNKKTSTSIHADVVTLDVGGRKFKASRNTLFESGLFRRLLSDSYAWVPESDGSYYIDADPELFEHLLHFMRRPSVFPLFYDKVAGFDYNTYNRLQGEAKYFRVDALHEWISEKRYLQAVVVKTSGPFTRSITQPISTELPADKSDEWQIVSKTKKVYLCPRLILVHKGHPEICGAACRSAQAGFAVQYEDELSLEIISVQKETVFNEEVCRTDIH</sequence>
<name>A0A6A6AEA3_9PLEO</name>
<feature type="domain" description="BTB" evidence="1">
    <location>
        <begin position="32"/>
        <end position="91"/>
    </location>
</feature>
<dbReference type="InterPro" id="IPR011333">
    <property type="entry name" value="SKP1/BTB/POZ_sf"/>
</dbReference>
<dbReference type="SUPFAM" id="SSF54695">
    <property type="entry name" value="POZ domain"/>
    <property type="match status" value="1"/>
</dbReference>
<dbReference type="EMBL" id="ML977506">
    <property type="protein sequence ID" value="KAF2129318.1"/>
    <property type="molecule type" value="Genomic_DNA"/>
</dbReference>
<dbReference type="PANTHER" id="PTHR11145:SF8">
    <property type="entry name" value="RE57120P"/>
    <property type="match status" value="1"/>
</dbReference>
<reference evidence="2" key="1">
    <citation type="journal article" date="2020" name="Stud. Mycol.">
        <title>101 Dothideomycetes genomes: a test case for predicting lifestyles and emergence of pathogens.</title>
        <authorList>
            <person name="Haridas S."/>
            <person name="Albert R."/>
            <person name="Binder M."/>
            <person name="Bloem J."/>
            <person name="Labutti K."/>
            <person name="Salamov A."/>
            <person name="Andreopoulos B."/>
            <person name="Baker S."/>
            <person name="Barry K."/>
            <person name="Bills G."/>
            <person name="Bluhm B."/>
            <person name="Cannon C."/>
            <person name="Castanera R."/>
            <person name="Culley D."/>
            <person name="Daum C."/>
            <person name="Ezra D."/>
            <person name="Gonzalez J."/>
            <person name="Henrissat B."/>
            <person name="Kuo A."/>
            <person name="Liang C."/>
            <person name="Lipzen A."/>
            <person name="Lutzoni F."/>
            <person name="Magnuson J."/>
            <person name="Mondo S."/>
            <person name="Nolan M."/>
            <person name="Ohm R."/>
            <person name="Pangilinan J."/>
            <person name="Park H.-J."/>
            <person name="Ramirez L."/>
            <person name="Alfaro M."/>
            <person name="Sun H."/>
            <person name="Tritt A."/>
            <person name="Yoshinaga Y."/>
            <person name="Zwiers L.-H."/>
            <person name="Turgeon B."/>
            <person name="Goodwin S."/>
            <person name="Spatafora J."/>
            <person name="Crous P."/>
            <person name="Grigoriev I."/>
        </authorList>
    </citation>
    <scope>NUCLEOTIDE SEQUENCE</scope>
    <source>
        <strain evidence="2">CBS 119687</strain>
    </source>
</reference>
<dbReference type="InterPro" id="IPR045068">
    <property type="entry name" value="BACURD1-3"/>
</dbReference>
<dbReference type="InterPro" id="IPR000210">
    <property type="entry name" value="BTB/POZ_dom"/>
</dbReference>
<evidence type="ECO:0000313" key="3">
    <source>
        <dbReference type="Proteomes" id="UP000799771"/>
    </source>
</evidence>
<accession>A0A6A6AEA3</accession>
<evidence type="ECO:0000259" key="1">
    <source>
        <dbReference type="PROSITE" id="PS50097"/>
    </source>
</evidence>
<gene>
    <name evidence="2" type="ORF">P153DRAFT_316163</name>
</gene>
<dbReference type="PROSITE" id="PS50097">
    <property type="entry name" value="BTB"/>
    <property type="match status" value="1"/>
</dbReference>
<organism evidence="2 3">
    <name type="scientific">Dothidotthia symphoricarpi CBS 119687</name>
    <dbReference type="NCBI Taxonomy" id="1392245"/>
    <lineage>
        <taxon>Eukaryota</taxon>
        <taxon>Fungi</taxon>
        <taxon>Dikarya</taxon>
        <taxon>Ascomycota</taxon>
        <taxon>Pezizomycotina</taxon>
        <taxon>Dothideomycetes</taxon>
        <taxon>Pleosporomycetidae</taxon>
        <taxon>Pleosporales</taxon>
        <taxon>Dothidotthiaceae</taxon>
        <taxon>Dothidotthia</taxon>
    </lineage>
</organism>
<dbReference type="SMART" id="SM00225">
    <property type="entry name" value="BTB"/>
    <property type="match status" value="1"/>
</dbReference>
<dbReference type="InterPro" id="IPR003131">
    <property type="entry name" value="T1-type_BTB"/>
</dbReference>